<dbReference type="Gene3D" id="1.10.510.10">
    <property type="entry name" value="Transferase(Phosphotransferase) domain 1"/>
    <property type="match status" value="1"/>
</dbReference>
<name>A0A6J6EGJ0_9ZZZZ</name>
<keyword evidence="3" id="KW-0547">Nucleotide-binding</keyword>
<keyword evidence="7" id="KW-0812">Transmembrane</keyword>
<dbReference type="PANTHER" id="PTHR43289">
    <property type="entry name" value="MITOGEN-ACTIVATED PROTEIN KINASE KINASE KINASE 20-RELATED"/>
    <property type="match status" value="1"/>
</dbReference>
<dbReference type="InterPro" id="IPR008271">
    <property type="entry name" value="Ser/Thr_kinase_AS"/>
</dbReference>
<evidence type="ECO:0000256" key="5">
    <source>
        <dbReference type="ARBA" id="ARBA00022840"/>
    </source>
</evidence>
<dbReference type="GO" id="GO:0005524">
    <property type="term" value="F:ATP binding"/>
    <property type="evidence" value="ECO:0007669"/>
    <property type="project" value="UniProtKB-KW"/>
</dbReference>
<dbReference type="PROSITE" id="PS00108">
    <property type="entry name" value="PROTEIN_KINASE_ST"/>
    <property type="match status" value="1"/>
</dbReference>
<organism evidence="10">
    <name type="scientific">freshwater metagenome</name>
    <dbReference type="NCBI Taxonomy" id="449393"/>
    <lineage>
        <taxon>unclassified sequences</taxon>
        <taxon>metagenomes</taxon>
        <taxon>ecological metagenomes</taxon>
    </lineage>
</organism>
<accession>A0A6J6EGJ0</accession>
<dbReference type="Pfam" id="PF00069">
    <property type="entry name" value="Pkinase"/>
    <property type="match status" value="1"/>
</dbReference>
<feature type="domain" description="Protein kinase" evidence="8">
    <location>
        <begin position="13"/>
        <end position="276"/>
    </location>
</feature>
<feature type="domain" description="PASTA" evidence="9">
    <location>
        <begin position="407"/>
        <end position="473"/>
    </location>
</feature>
<dbReference type="NCBIfam" id="NF033483">
    <property type="entry name" value="PknB_PASTA_kin"/>
    <property type="match status" value="1"/>
</dbReference>
<dbReference type="AlphaFoldDB" id="A0A6J6EGJ0"/>
<dbReference type="SUPFAM" id="SSF56112">
    <property type="entry name" value="Protein kinase-like (PK-like)"/>
    <property type="match status" value="1"/>
</dbReference>
<dbReference type="EMBL" id="CAEZTS010000043">
    <property type="protein sequence ID" value="CAB4575641.1"/>
    <property type="molecule type" value="Genomic_DNA"/>
</dbReference>
<dbReference type="PROSITE" id="PS00107">
    <property type="entry name" value="PROTEIN_KINASE_ATP"/>
    <property type="match status" value="1"/>
</dbReference>
<sequence length="697" mass="73172">MSEAGPTTLNDRYEMQQRIGRGGMADVYLARDLLLDRLVAIKVLFPEFATDPSFVERFRREAQSAANLNHPNIVSVYDWGRSNNTYFMAMEYIPGRTMAEALREIGQVSPDKAAEVGIEIASGLEFAHRNNVIHRDIKPGNILLGNNGSLKVADFGIARALGSAADNSLTQVGAVMGTAAYFSPEQAQGGQPDPRSDLYSLGVVLYEMVAGRPPFTGESPMAIAYKQVHEQPQPLNEIRPDVPRAFEAIAARLLAKDPSRRYPNAQAVRDDLRRFREGLPVQALAALINRRDGDPTPTAMDAPTAVIGETPLIGPDDAATLVQPATTVAAPRSSASPEAGATMPLPRTIIVANPELAPGQTSGGGVSVPDDLQRRRRNIVIAAVSAVMVLLIAGVVAVIALSGGGPTSTTFPIQSVTGLTLEEAVTTLEDLGLDVIPVAEETSTVDANVVWKQIPAPGEQVSEGDTVQVIYNPSNDPVPVPRLAGLTVEQARLALLDLGLTIGSITMQNDATVPENTIIATTPAEGEQVLGGATIDLIVSQGSGIVQIPNVQGQTSDAARSLLEGEPFDFIVSVVPEASDTVEAGRVTRTSPNISSQTTKGSPVTLYVSTGQATIAVPPVTGITEAEARSALRGFVIRVEYIEVPSGSANDGLVIAQDPSAGVQIAPGGRILLKVGKAATPATTTTPSTTTPPTTTP</sequence>
<dbReference type="SMART" id="SM00220">
    <property type="entry name" value="S_TKc"/>
    <property type="match status" value="1"/>
</dbReference>
<feature type="domain" description="PASTA" evidence="9">
    <location>
        <begin position="474"/>
        <end position="541"/>
    </location>
</feature>
<keyword evidence="2" id="KW-0808">Transferase</keyword>
<dbReference type="PROSITE" id="PS50011">
    <property type="entry name" value="PROTEIN_KINASE_DOM"/>
    <property type="match status" value="1"/>
</dbReference>
<keyword evidence="4" id="KW-0418">Kinase</keyword>
<dbReference type="Gene3D" id="3.30.200.20">
    <property type="entry name" value="Phosphorylase Kinase, domain 1"/>
    <property type="match status" value="1"/>
</dbReference>
<dbReference type="SMART" id="SM00740">
    <property type="entry name" value="PASTA"/>
    <property type="match status" value="4"/>
</dbReference>
<feature type="domain" description="PASTA" evidence="9">
    <location>
        <begin position="611"/>
        <end position="677"/>
    </location>
</feature>
<keyword evidence="7" id="KW-1133">Transmembrane helix</keyword>
<evidence type="ECO:0000259" key="9">
    <source>
        <dbReference type="PROSITE" id="PS51178"/>
    </source>
</evidence>
<evidence type="ECO:0000256" key="4">
    <source>
        <dbReference type="ARBA" id="ARBA00022777"/>
    </source>
</evidence>
<evidence type="ECO:0000256" key="2">
    <source>
        <dbReference type="ARBA" id="ARBA00022679"/>
    </source>
</evidence>
<reference evidence="10" key="1">
    <citation type="submission" date="2020-05" db="EMBL/GenBank/DDBJ databases">
        <authorList>
            <person name="Chiriac C."/>
            <person name="Salcher M."/>
            <person name="Ghai R."/>
            <person name="Kavagutti S V."/>
        </authorList>
    </citation>
    <scope>NUCLEOTIDE SEQUENCE</scope>
</reference>
<feature type="domain" description="PASTA" evidence="9">
    <location>
        <begin position="542"/>
        <end position="610"/>
    </location>
</feature>
<evidence type="ECO:0000313" key="10">
    <source>
        <dbReference type="EMBL" id="CAB4575641.1"/>
    </source>
</evidence>
<protein>
    <submittedName>
        <fullName evidence="10">Unannotated protein</fullName>
    </submittedName>
</protein>
<keyword evidence="5" id="KW-0067">ATP-binding</keyword>
<dbReference type="InterPro" id="IPR005543">
    <property type="entry name" value="PASTA_dom"/>
</dbReference>
<dbReference type="FunFam" id="1.10.510.10:FF:000021">
    <property type="entry name" value="Serine/threonine protein kinase"/>
    <property type="match status" value="1"/>
</dbReference>
<dbReference type="GO" id="GO:0004674">
    <property type="term" value="F:protein serine/threonine kinase activity"/>
    <property type="evidence" value="ECO:0007669"/>
    <property type="project" value="UniProtKB-KW"/>
</dbReference>
<dbReference type="PROSITE" id="PS51178">
    <property type="entry name" value="PASTA"/>
    <property type="match status" value="4"/>
</dbReference>
<dbReference type="Pfam" id="PF03793">
    <property type="entry name" value="PASTA"/>
    <property type="match status" value="4"/>
</dbReference>
<feature type="region of interest" description="Disordered" evidence="6">
    <location>
        <begin position="678"/>
        <end position="697"/>
    </location>
</feature>
<evidence type="ECO:0000256" key="3">
    <source>
        <dbReference type="ARBA" id="ARBA00022741"/>
    </source>
</evidence>
<gene>
    <name evidence="10" type="ORF">UFOPK1722_00657</name>
</gene>
<dbReference type="CDD" id="cd06577">
    <property type="entry name" value="PASTA_pknB"/>
    <property type="match status" value="4"/>
</dbReference>
<dbReference type="InterPro" id="IPR000719">
    <property type="entry name" value="Prot_kinase_dom"/>
</dbReference>
<dbReference type="InterPro" id="IPR011009">
    <property type="entry name" value="Kinase-like_dom_sf"/>
</dbReference>
<keyword evidence="7" id="KW-0472">Membrane</keyword>
<evidence type="ECO:0000256" key="1">
    <source>
        <dbReference type="ARBA" id="ARBA00022527"/>
    </source>
</evidence>
<evidence type="ECO:0000259" key="8">
    <source>
        <dbReference type="PROSITE" id="PS50011"/>
    </source>
</evidence>
<evidence type="ECO:0000256" key="7">
    <source>
        <dbReference type="SAM" id="Phobius"/>
    </source>
</evidence>
<evidence type="ECO:0000256" key="6">
    <source>
        <dbReference type="SAM" id="MobiDB-lite"/>
    </source>
</evidence>
<proteinExistence type="predicted"/>
<keyword evidence="1" id="KW-0723">Serine/threonine-protein kinase</keyword>
<dbReference type="PANTHER" id="PTHR43289:SF34">
    <property type="entry name" value="SERINE_THREONINE-PROTEIN KINASE YBDM-RELATED"/>
    <property type="match status" value="1"/>
</dbReference>
<dbReference type="CDD" id="cd14014">
    <property type="entry name" value="STKc_PknB_like"/>
    <property type="match status" value="1"/>
</dbReference>
<dbReference type="FunFam" id="3.30.200.20:FF:000035">
    <property type="entry name" value="Serine/threonine protein kinase Stk1"/>
    <property type="match status" value="1"/>
</dbReference>
<dbReference type="Gene3D" id="3.30.10.20">
    <property type="match status" value="4"/>
</dbReference>
<dbReference type="InterPro" id="IPR017441">
    <property type="entry name" value="Protein_kinase_ATP_BS"/>
</dbReference>
<feature type="transmembrane region" description="Helical" evidence="7">
    <location>
        <begin position="379"/>
        <end position="401"/>
    </location>
</feature>